<proteinExistence type="predicted"/>
<dbReference type="EMBL" id="QGKX02000095">
    <property type="protein sequence ID" value="KAF3571472.1"/>
    <property type="molecule type" value="Genomic_DNA"/>
</dbReference>
<organism evidence="2 3">
    <name type="scientific">Brassica cretica</name>
    <name type="common">Mustard</name>
    <dbReference type="NCBI Taxonomy" id="69181"/>
    <lineage>
        <taxon>Eukaryota</taxon>
        <taxon>Viridiplantae</taxon>
        <taxon>Streptophyta</taxon>
        <taxon>Embryophyta</taxon>
        <taxon>Tracheophyta</taxon>
        <taxon>Spermatophyta</taxon>
        <taxon>Magnoliopsida</taxon>
        <taxon>eudicotyledons</taxon>
        <taxon>Gunneridae</taxon>
        <taxon>Pentapetalae</taxon>
        <taxon>rosids</taxon>
        <taxon>malvids</taxon>
        <taxon>Brassicales</taxon>
        <taxon>Brassicaceae</taxon>
        <taxon>Brassiceae</taxon>
        <taxon>Brassica</taxon>
    </lineage>
</organism>
<gene>
    <name evidence="2" type="ORF">F2Q69_00061562</name>
</gene>
<evidence type="ECO:0000313" key="3">
    <source>
        <dbReference type="Proteomes" id="UP000712600"/>
    </source>
</evidence>
<name>A0A8S9RFS9_BRACR</name>
<protein>
    <submittedName>
        <fullName evidence="2">Uncharacterized protein</fullName>
    </submittedName>
</protein>
<evidence type="ECO:0000256" key="1">
    <source>
        <dbReference type="SAM" id="MobiDB-lite"/>
    </source>
</evidence>
<evidence type="ECO:0000313" key="2">
    <source>
        <dbReference type="EMBL" id="KAF3571472.1"/>
    </source>
</evidence>
<feature type="region of interest" description="Disordered" evidence="1">
    <location>
        <begin position="36"/>
        <end position="62"/>
    </location>
</feature>
<sequence length="75" mass="8051">MPVEMAKLVLDRGPDPLGFGAGRVWTRDFMTRKKTGFAGQSSSGTVFAGGRPTTSAGKPKSPASRRLVCFLHRIT</sequence>
<dbReference type="Proteomes" id="UP000712600">
    <property type="component" value="Unassembled WGS sequence"/>
</dbReference>
<dbReference type="AlphaFoldDB" id="A0A8S9RFS9"/>
<accession>A0A8S9RFS9</accession>
<comment type="caution">
    <text evidence="2">The sequence shown here is derived from an EMBL/GenBank/DDBJ whole genome shotgun (WGS) entry which is preliminary data.</text>
</comment>
<reference evidence="2" key="1">
    <citation type="submission" date="2019-12" db="EMBL/GenBank/DDBJ databases">
        <title>Genome sequencing and annotation of Brassica cretica.</title>
        <authorList>
            <person name="Studholme D.J."/>
            <person name="Sarris P."/>
        </authorList>
    </citation>
    <scope>NUCLEOTIDE SEQUENCE</scope>
    <source>
        <strain evidence="2">PFS-109/04</strain>
        <tissue evidence="2">Leaf</tissue>
    </source>
</reference>